<reference evidence="4 5" key="1">
    <citation type="submission" date="2016-11" db="EMBL/GenBank/DDBJ databases">
        <authorList>
            <person name="Jaros S."/>
            <person name="Januszkiewicz K."/>
            <person name="Wedrychowicz H."/>
        </authorList>
    </citation>
    <scope>NUCLEOTIDE SEQUENCE [LARGE SCALE GENOMIC DNA]</scope>
    <source>
        <strain evidence="4 5">DSM 17477</strain>
    </source>
</reference>
<evidence type="ECO:0000313" key="5">
    <source>
        <dbReference type="Proteomes" id="UP000184052"/>
    </source>
</evidence>
<dbReference type="InterPro" id="IPR050682">
    <property type="entry name" value="ModA/WtpA"/>
</dbReference>
<dbReference type="GO" id="GO:0015689">
    <property type="term" value="P:molybdate ion transport"/>
    <property type="evidence" value="ECO:0007669"/>
    <property type="project" value="TreeGrafter"/>
</dbReference>
<feature type="chain" id="PRO_5013133272" evidence="3">
    <location>
        <begin position="25"/>
        <end position="343"/>
    </location>
</feature>
<feature type="signal peptide" evidence="3">
    <location>
        <begin position="1"/>
        <end position="24"/>
    </location>
</feature>
<evidence type="ECO:0000256" key="3">
    <source>
        <dbReference type="SAM" id="SignalP"/>
    </source>
</evidence>
<dbReference type="AlphaFoldDB" id="A0A1M6H0X4"/>
<sequence>MKKKVLLMLVLVISMVMYVGCSPAETVEEPAEDVEPQEEANADADSEPAAELEGDLVIYHAGSLSVPFGEMEAEFEEMYPNVDVLREPAGSRSCAKKISELGKEAHIMASADYTVIDNLLIPDFADFNVLFAKNEMVIAYSETSQYADEITSENWYEILLRDGVNYGHSDHNADPCGYRSLMVYQLAEDHYGIEGLEAELDAHCPEKNIRPKETDLLAMIETGTLDYFFIYRSVAVQHDLPFVELPEEINLSSVDFTDFYATATVEVAGSEPGQTITQVGKPIVYGVTIPKNTPDEALSVAFINYLLDRDKGLAIMDKNGQPVLDPLVVYGEENLNEGIAIEK</sequence>
<dbReference type="Gene3D" id="3.40.190.10">
    <property type="entry name" value="Periplasmic binding protein-like II"/>
    <property type="match status" value="2"/>
</dbReference>
<comment type="similarity">
    <text evidence="1">Belongs to the bacterial solute-binding protein 1 family. WtpA subfamily.</text>
</comment>
<dbReference type="CDD" id="cd13540">
    <property type="entry name" value="PBP2_ModA_WtpA"/>
    <property type="match status" value="1"/>
</dbReference>
<dbReference type="OrthoDB" id="9785015at2"/>
<gene>
    <name evidence="4" type="ORF">SAMN02745751_01875</name>
</gene>
<accession>A0A1M6H0X4</accession>
<organism evidence="4 5">
    <name type="scientific">Dethiosulfatibacter aminovorans DSM 17477</name>
    <dbReference type="NCBI Taxonomy" id="1121476"/>
    <lineage>
        <taxon>Bacteria</taxon>
        <taxon>Bacillati</taxon>
        <taxon>Bacillota</taxon>
        <taxon>Tissierellia</taxon>
        <taxon>Dethiosulfatibacter</taxon>
    </lineage>
</organism>
<dbReference type="STRING" id="1121476.SAMN02745751_01875"/>
<dbReference type="Pfam" id="PF13531">
    <property type="entry name" value="SBP_bac_11"/>
    <property type="match status" value="1"/>
</dbReference>
<evidence type="ECO:0000256" key="1">
    <source>
        <dbReference type="ARBA" id="ARBA00009438"/>
    </source>
</evidence>
<keyword evidence="5" id="KW-1185">Reference proteome</keyword>
<feature type="region of interest" description="Disordered" evidence="2">
    <location>
        <begin position="27"/>
        <end position="47"/>
    </location>
</feature>
<keyword evidence="3" id="KW-0732">Signal</keyword>
<evidence type="ECO:0000256" key="2">
    <source>
        <dbReference type="SAM" id="MobiDB-lite"/>
    </source>
</evidence>
<dbReference type="PANTHER" id="PTHR30632">
    <property type="entry name" value="MOLYBDATE-BINDING PERIPLASMIC PROTEIN"/>
    <property type="match status" value="1"/>
</dbReference>
<proteinExistence type="inferred from homology"/>
<evidence type="ECO:0000313" key="4">
    <source>
        <dbReference type="EMBL" id="SHJ15796.1"/>
    </source>
</evidence>
<name>A0A1M6H0X4_9FIRM</name>
<dbReference type="PANTHER" id="PTHR30632:SF16">
    <property type="entry name" value="MOLYBDATE_TUNGSTATE-BINDING PROTEIN WTPA"/>
    <property type="match status" value="1"/>
</dbReference>
<dbReference type="NCBIfam" id="NF003196">
    <property type="entry name" value="PRK04168.1"/>
    <property type="match status" value="1"/>
</dbReference>
<dbReference type="Proteomes" id="UP000184052">
    <property type="component" value="Unassembled WGS sequence"/>
</dbReference>
<dbReference type="EMBL" id="FQZL01000012">
    <property type="protein sequence ID" value="SHJ15796.1"/>
    <property type="molecule type" value="Genomic_DNA"/>
</dbReference>
<dbReference type="GO" id="GO:0030973">
    <property type="term" value="F:molybdate ion binding"/>
    <property type="evidence" value="ECO:0007669"/>
    <property type="project" value="TreeGrafter"/>
</dbReference>
<dbReference type="SUPFAM" id="SSF53850">
    <property type="entry name" value="Periplasmic binding protein-like II"/>
    <property type="match status" value="1"/>
</dbReference>
<protein>
    <submittedName>
        <fullName evidence="4">Tungstate/molybdate binding protein</fullName>
    </submittedName>
</protein>
<dbReference type="RefSeq" id="WP_073049324.1">
    <property type="nucleotide sequence ID" value="NZ_FQZL01000012.1"/>
</dbReference>